<dbReference type="Pfam" id="PF02525">
    <property type="entry name" value="Flavodoxin_2"/>
    <property type="match status" value="1"/>
</dbReference>
<organism evidence="3 4">
    <name type="scientific">Stappia indica</name>
    <dbReference type="NCBI Taxonomy" id="538381"/>
    <lineage>
        <taxon>Bacteria</taxon>
        <taxon>Pseudomonadati</taxon>
        <taxon>Pseudomonadota</taxon>
        <taxon>Alphaproteobacteria</taxon>
        <taxon>Hyphomicrobiales</taxon>
        <taxon>Stappiaceae</taxon>
        <taxon>Stappia</taxon>
    </lineage>
</organism>
<keyword evidence="1" id="KW-0560">Oxidoreductase</keyword>
<dbReference type="EMBL" id="CP046908">
    <property type="protein sequence ID" value="QGZ36738.1"/>
    <property type="molecule type" value="Genomic_DNA"/>
</dbReference>
<dbReference type="PANTHER" id="PTHR47307">
    <property type="entry name" value="GLUTATHIONE-REGULATED POTASSIUM-EFFLUX SYSTEM ANCILLARY PROTEIN KEFG"/>
    <property type="match status" value="1"/>
</dbReference>
<dbReference type="KEGG" id="siw:GH266_20905"/>
<dbReference type="RefSeq" id="WP_158195561.1">
    <property type="nucleotide sequence ID" value="NZ_CP046908.1"/>
</dbReference>
<evidence type="ECO:0000256" key="1">
    <source>
        <dbReference type="ARBA" id="ARBA00023002"/>
    </source>
</evidence>
<dbReference type="GO" id="GO:0010181">
    <property type="term" value="F:FMN binding"/>
    <property type="evidence" value="ECO:0007669"/>
    <property type="project" value="TreeGrafter"/>
</dbReference>
<protein>
    <submittedName>
        <fullName evidence="3">Flavodoxin family protein</fullName>
    </submittedName>
</protein>
<dbReference type="AlphaFoldDB" id="A0A857CD11"/>
<dbReference type="Proteomes" id="UP000435648">
    <property type="component" value="Chromosome"/>
</dbReference>
<gene>
    <name evidence="3" type="ORF">GH266_20905</name>
</gene>
<dbReference type="GO" id="GO:0003955">
    <property type="term" value="F:NAD(P)H dehydrogenase (quinone) activity"/>
    <property type="evidence" value="ECO:0007669"/>
    <property type="project" value="TreeGrafter"/>
</dbReference>
<dbReference type="Gene3D" id="3.40.50.360">
    <property type="match status" value="1"/>
</dbReference>
<dbReference type="InterPro" id="IPR046980">
    <property type="entry name" value="KefG/KefF"/>
</dbReference>
<accession>A0A857CD11</accession>
<dbReference type="GO" id="GO:0009055">
    <property type="term" value="F:electron transfer activity"/>
    <property type="evidence" value="ECO:0007669"/>
    <property type="project" value="TreeGrafter"/>
</dbReference>
<evidence type="ECO:0000313" key="4">
    <source>
        <dbReference type="Proteomes" id="UP000435648"/>
    </source>
</evidence>
<dbReference type="OrthoDB" id="9798454at2"/>
<dbReference type="SUPFAM" id="SSF52218">
    <property type="entry name" value="Flavoproteins"/>
    <property type="match status" value="1"/>
</dbReference>
<name>A0A857CD11_9HYPH</name>
<dbReference type="PANTHER" id="PTHR47307:SF1">
    <property type="entry name" value="GLUTATHIONE-REGULATED POTASSIUM-EFFLUX SYSTEM ANCILLARY PROTEIN KEFG"/>
    <property type="match status" value="1"/>
</dbReference>
<evidence type="ECO:0000259" key="2">
    <source>
        <dbReference type="Pfam" id="PF02525"/>
    </source>
</evidence>
<dbReference type="InterPro" id="IPR029039">
    <property type="entry name" value="Flavoprotein-like_sf"/>
</dbReference>
<feature type="domain" description="Flavodoxin-like fold" evidence="2">
    <location>
        <begin position="3"/>
        <end position="174"/>
    </location>
</feature>
<proteinExistence type="predicted"/>
<evidence type="ECO:0000313" key="3">
    <source>
        <dbReference type="EMBL" id="QGZ36738.1"/>
    </source>
</evidence>
<sequence length="190" mass="20585">MAKSLILLFHPDPSRSRANTALARAAEAVPGTEVIDMQARFPAGLEMARDGATEAARLISAERIVLQFPLHWYAPPPLVQSWQAAVLTRMMYLLPDTEGAYLAGKPLKLAVTTGGAANAYRNGGRNLFPIPEMLAPMRATANRCGLAWSRPFVLHDADSLSAEQLETAARNYAADLTAWRAESPPLFAEA</sequence>
<reference evidence="3 4" key="1">
    <citation type="submission" date="2019-12" db="EMBL/GenBank/DDBJ databases">
        <title>The genome of Stappia indica PHM037.</title>
        <authorList>
            <person name="Kacar D."/>
            <person name="Galan B."/>
            <person name="Canedo L."/>
            <person name="Rodriguez P."/>
            <person name="de la Calle F."/>
            <person name="Garcia J.L."/>
        </authorList>
    </citation>
    <scope>NUCLEOTIDE SEQUENCE [LARGE SCALE GENOMIC DNA]</scope>
    <source>
        <strain evidence="3 4">PHM037</strain>
    </source>
</reference>
<dbReference type="InterPro" id="IPR003680">
    <property type="entry name" value="Flavodoxin_fold"/>
</dbReference>